<reference evidence="4 5" key="1">
    <citation type="submission" date="2023-10" db="EMBL/GenBank/DDBJ databases">
        <title>Chromosome-scale genome assembly provides insights into flower coloration mechanisms of Canna indica.</title>
        <authorList>
            <person name="Li C."/>
        </authorList>
    </citation>
    <scope>NUCLEOTIDE SEQUENCE [LARGE SCALE GENOMIC DNA]</scope>
    <source>
        <tissue evidence="4">Flower</tissue>
    </source>
</reference>
<dbReference type="Proteomes" id="UP001327560">
    <property type="component" value="Chromosome 6"/>
</dbReference>
<evidence type="ECO:0000259" key="3">
    <source>
        <dbReference type="PROSITE" id="PS50102"/>
    </source>
</evidence>
<evidence type="ECO:0000313" key="4">
    <source>
        <dbReference type="EMBL" id="WOL09531.1"/>
    </source>
</evidence>
<feature type="compositionally biased region" description="Polar residues" evidence="2">
    <location>
        <begin position="407"/>
        <end position="416"/>
    </location>
</feature>
<proteinExistence type="predicted"/>
<protein>
    <submittedName>
        <fullName evidence="4">Binding partner of ACD11 1</fullName>
    </submittedName>
</protein>
<dbReference type="SUPFAM" id="SSF54928">
    <property type="entry name" value="RNA-binding domain, RBD"/>
    <property type="match status" value="1"/>
</dbReference>
<sequence length="445" mass="47621">MTVTTVKINNVSLHASMQDIDEFFSFSGEIIYVEMERVDEFSQVAYVTYKDEQGAETALLLTGAKIMDLFIDITTAPDYELPANASVPLASKDGGEAVSGIGLAVQRAENVVSTMLAKGFILGKDALNKAKTFDEKHQLTSTATAKVSDFDKKIGLREKISTGAAVVNEKVTEMDQKYQVSEKTRSAIAAAEQKVSTAGAAIMKNRYVFTGATWVTGAFNRVAKAASDVGSKAADKSASEQEARAVNGVGSEGMDMALNQQETWNGNEVELRVIDKALSEQEASNVVHVQLKAVDKAGSEQEAQDGVEVELKAVDKAGSEQEAQDGAQVELKAVDKAVNEQDDGTEIELKAVDKAGSEQEARDGAEVELRAVDKAASEEEAQDGTEGEPKAVDKAASEQEARPGNEAESNVVTRQEQNTKDEDDHVSDTSKDASIEHHGKPEPAQ</sequence>
<accession>A0AAQ3QE79</accession>
<keyword evidence="1" id="KW-0694">RNA-binding</keyword>
<feature type="domain" description="RRM" evidence="3">
    <location>
        <begin position="4"/>
        <end position="78"/>
    </location>
</feature>
<feature type="region of interest" description="Disordered" evidence="2">
    <location>
        <begin position="352"/>
        <end position="445"/>
    </location>
</feature>
<evidence type="ECO:0000256" key="1">
    <source>
        <dbReference type="PROSITE-ProRule" id="PRU00176"/>
    </source>
</evidence>
<dbReference type="EMBL" id="CP136895">
    <property type="protein sequence ID" value="WOL09531.1"/>
    <property type="molecule type" value="Genomic_DNA"/>
</dbReference>
<dbReference type="Pfam" id="PF00076">
    <property type="entry name" value="RRM_1"/>
    <property type="match status" value="1"/>
</dbReference>
<evidence type="ECO:0000256" key="2">
    <source>
        <dbReference type="SAM" id="MobiDB-lite"/>
    </source>
</evidence>
<dbReference type="PANTHER" id="PTHR32343:SF75">
    <property type="entry name" value="OS04G0594400 PROTEIN"/>
    <property type="match status" value="1"/>
</dbReference>
<feature type="compositionally biased region" description="Basic and acidic residues" evidence="2">
    <location>
        <begin position="387"/>
        <end position="405"/>
    </location>
</feature>
<dbReference type="Gene3D" id="3.30.70.330">
    <property type="match status" value="1"/>
</dbReference>
<organism evidence="4 5">
    <name type="scientific">Canna indica</name>
    <name type="common">Indian-shot</name>
    <dbReference type="NCBI Taxonomy" id="4628"/>
    <lineage>
        <taxon>Eukaryota</taxon>
        <taxon>Viridiplantae</taxon>
        <taxon>Streptophyta</taxon>
        <taxon>Embryophyta</taxon>
        <taxon>Tracheophyta</taxon>
        <taxon>Spermatophyta</taxon>
        <taxon>Magnoliopsida</taxon>
        <taxon>Liliopsida</taxon>
        <taxon>Zingiberales</taxon>
        <taxon>Cannaceae</taxon>
        <taxon>Canna</taxon>
    </lineage>
</organism>
<evidence type="ECO:0000313" key="5">
    <source>
        <dbReference type="Proteomes" id="UP001327560"/>
    </source>
</evidence>
<name>A0AAQ3QE79_9LILI</name>
<dbReference type="SMART" id="SM00360">
    <property type="entry name" value="RRM"/>
    <property type="match status" value="1"/>
</dbReference>
<dbReference type="InterPro" id="IPR012677">
    <property type="entry name" value="Nucleotide-bd_a/b_plait_sf"/>
</dbReference>
<dbReference type="AlphaFoldDB" id="A0AAQ3QE79"/>
<dbReference type="PANTHER" id="PTHR32343">
    <property type="entry name" value="SERINE/ARGININE-RICH SPLICING FACTOR"/>
    <property type="match status" value="1"/>
</dbReference>
<feature type="compositionally biased region" description="Basic and acidic residues" evidence="2">
    <location>
        <begin position="352"/>
        <end position="377"/>
    </location>
</feature>
<keyword evidence="5" id="KW-1185">Reference proteome</keyword>
<dbReference type="PROSITE" id="PS50102">
    <property type="entry name" value="RRM"/>
    <property type="match status" value="1"/>
</dbReference>
<gene>
    <name evidence="4" type="ORF">Cni_G18284</name>
</gene>
<dbReference type="GO" id="GO:0003723">
    <property type="term" value="F:RNA binding"/>
    <property type="evidence" value="ECO:0007669"/>
    <property type="project" value="UniProtKB-UniRule"/>
</dbReference>
<feature type="compositionally biased region" description="Basic and acidic residues" evidence="2">
    <location>
        <begin position="417"/>
        <end position="445"/>
    </location>
</feature>
<dbReference type="InterPro" id="IPR035979">
    <property type="entry name" value="RBD_domain_sf"/>
</dbReference>
<dbReference type="InterPro" id="IPR000504">
    <property type="entry name" value="RRM_dom"/>
</dbReference>